<evidence type="ECO:0000259" key="3">
    <source>
        <dbReference type="Pfam" id="PF01551"/>
    </source>
</evidence>
<keyword evidence="2" id="KW-0812">Transmembrane</keyword>
<dbReference type="SUPFAM" id="SSF51261">
    <property type="entry name" value="Duplicated hybrid motif"/>
    <property type="match status" value="1"/>
</dbReference>
<dbReference type="AlphaFoldDB" id="A0A4Y5YNQ1"/>
<dbReference type="EMBL" id="CP041040">
    <property type="protein sequence ID" value="QDE34059.1"/>
    <property type="molecule type" value="Genomic_DNA"/>
</dbReference>
<sequence>MPFENPQAASAPTRRSSRLRTAAFEASAAGVTEAVPEAAPVSEPASVAFETPTSRRAARQRLNTAEVFIAASAVAAASAASDLADVVAVEPTEAPEVVIEPVAEPAVEPAAMPEMADDAHPEPQQADSGDAGHRSSSDDAFETAARAFRRAAPKSASMPTVEPEAAAAEETPVEHVARRRPSARKFLTVGATVGVMSLAGLLAVGMTLPAEAVAAVQGTQAITATSLVAASGSKSADKAGDEIQAFVTSSDVQNESLARSDSFSTVSLIQVASEEGINYSNEVFTNDAEAAIQWPFKVGVGMSSGYGMRWGRLHEGIDFVPGEGAPIQAIADGVVRTATEQGGAYGVTVYIDHVIDGQIVTSHYSHMQYGSLQVKAGQTVKVGDIVGHTGNTGRSYGAHLHFEIIINGGTIDPLPWLRENAGRTSY</sequence>
<dbReference type="PANTHER" id="PTHR21666:SF270">
    <property type="entry name" value="MUREIN HYDROLASE ACTIVATOR ENVC"/>
    <property type="match status" value="1"/>
</dbReference>
<dbReference type="InterPro" id="IPR050570">
    <property type="entry name" value="Cell_wall_metabolism_enzyme"/>
</dbReference>
<dbReference type="Proteomes" id="UP000316125">
    <property type="component" value="Chromosome"/>
</dbReference>
<dbReference type="Pfam" id="PF01551">
    <property type="entry name" value="Peptidase_M23"/>
    <property type="match status" value="1"/>
</dbReference>
<feature type="compositionally biased region" description="Low complexity" evidence="1">
    <location>
        <begin position="159"/>
        <end position="170"/>
    </location>
</feature>
<evidence type="ECO:0000256" key="2">
    <source>
        <dbReference type="SAM" id="Phobius"/>
    </source>
</evidence>
<feature type="region of interest" description="Disordered" evidence="1">
    <location>
        <begin position="114"/>
        <end position="179"/>
    </location>
</feature>
<dbReference type="CDD" id="cd12797">
    <property type="entry name" value="M23_peptidase"/>
    <property type="match status" value="1"/>
</dbReference>
<reference evidence="4 5" key="1">
    <citation type="submission" date="2019-06" db="EMBL/GenBank/DDBJ databases">
        <title>Complete genome of Microbacterium foliorum M2.</title>
        <authorList>
            <person name="Cao G."/>
        </authorList>
    </citation>
    <scope>NUCLEOTIDE SEQUENCE [LARGE SCALE GENOMIC DNA]</scope>
    <source>
        <strain evidence="4 5">M2</strain>
    </source>
</reference>
<dbReference type="PANTHER" id="PTHR21666">
    <property type="entry name" value="PEPTIDASE-RELATED"/>
    <property type="match status" value="1"/>
</dbReference>
<evidence type="ECO:0000313" key="4">
    <source>
        <dbReference type="EMBL" id="QDE34059.1"/>
    </source>
</evidence>
<evidence type="ECO:0000256" key="1">
    <source>
        <dbReference type="SAM" id="MobiDB-lite"/>
    </source>
</evidence>
<dbReference type="InterPro" id="IPR011055">
    <property type="entry name" value="Dup_hybrid_motif"/>
</dbReference>
<evidence type="ECO:0000313" key="5">
    <source>
        <dbReference type="Proteomes" id="UP000316125"/>
    </source>
</evidence>
<organism evidence="4 5">
    <name type="scientific">Microbacterium foliorum</name>
    <dbReference type="NCBI Taxonomy" id="104336"/>
    <lineage>
        <taxon>Bacteria</taxon>
        <taxon>Bacillati</taxon>
        <taxon>Actinomycetota</taxon>
        <taxon>Actinomycetes</taxon>
        <taxon>Micrococcales</taxon>
        <taxon>Microbacteriaceae</taxon>
        <taxon>Microbacterium</taxon>
    </lineage>
</organism>
<name>A0A4Y5YNQ1_9MICO</name>
<feature type="domain" description="M23ase beta-sheet core" evidence="3">
    <location>
        <begin position="313"/>
        <end position="413"/>
    </location>
</feature>
<keyword evidence="2" id="KW-1133">Transmembrane helix</keyword>
<dbReference type="InterPro" id="IPR016047">
    <property type="entry name" value="M23ase_b-sheet_dom"/>
</dbReference>
<proteinExistence type="predicted"/>
<dbReference type="RefSeq" id="WP_140036338.1">
    <property type="nucleotide sequence ID" value="NZ_CP041040.1"/>
</dbReference>
<protein>
    <recommendedName>
        <fullName evidence="3">M23ase beta-sheet core domain-containing protein</fullName>
    </recommendedName>
</protein>
<dbReference type="GO" id="GO:0004222">
    <property type="term" value="F:metalloendopeptidase activity"/>
    <property type="evidence" value="ECO:0007669"/>
    <property type="project" value="TreeGrafter"/>
</dbReference>
<feature type="region of interest" description="Disordered" evidence="1">
    <location>
        <begin position="1"/>
        <end position="20"/>
    </location>
</feature>
<gene>
    <name evidence="4" type="ORF">FIV50_04180</name>
</gene>
<dbReference type="Gene3D" id="2.70.70.10">
    <property type="entry name" value="Glucose Permease (Domain IIA)"/>
    <property type="match status" value="1"/>
</dbReference>
<dbReference type="OrthoDB" id="1099523at2"/>
<keyword evidence="2" id="KW-0472">Membrane</keyword>
<accession>A0A4Y5YNQ1</accession>
<feature type="transmembrane region" description="Helical" evidence="2">
    <location>
        <begin position="186"/>
        <end position="208"/>
    </location>
</feature>